<gene>
    <name evidence="2" type="ORF">MERR_LOCUS36570</name>
</gene>
<comment type="caution">
    <text evidence="2">The sequence shown here is derived from an EMBL/GenBank/DDBJ whole genome shotgun (WGS) entry which is preliminary data.</text>
</comment>
<sequence>MANLCRHFLNLYRRIPQRLCMGFRKVDSEDQLWEFEEEDFVRGQPESIGELYRRMEEMEKNSEEGKEMEKKIEERMRARRIAMKKTKESSDGTMKTVLMKKKIKRRVKDKKASKVVADQLQCLRV</sequence>
<dbReference type="Proteomes" id="UP000467841">
    <property type="component" value="Unassembled WGS sequence"/>
</dbReference>
<feature type="coiled-coil region" evidence="1">
    <location>
        <begin position="48"/>
        <end position="75"/>
    </location>
</feature>
<organism evidence="2 3">
    <name type="scientific">Microthlaspi erraticum</name>
    <dbReference type="NCBI Taxonomy" id="1685480"/>
    <lineage>
        <taxon>Eukaryota</taxon>
        <taxon>Viridiplantae</taxon>
        <taxon>Streptophyta</taxon>
        <taxon>Embryophyta</taxon>
        <taxon>Tracheophyta</taxon>
        <taxon>Spermatophyta</taxon>
        <taxon>Magnoliopsida</taxon>
        <taxon>eudicotyledons</taxon>
        <taxon>Gunneridae</taxon>
        <taxon>Pentapetalae</taxon>
        <taxon>rosids</taxon>
        <taxon>malvids</taxon>
        <taxon>Brassicales</taxon>
        <taxon>Brassicaceae</taxon>
        <taxon>Coluteocarpeae</taxon>
        <taxon>Microthlaspi</taxon>
    </lineage>
</organism>
<keyword evidence="3" id="KW-1185">Reference proteome</keyword>
<evidence type="ECO:0000313" key="3">
    <source>
        <dbReference type="Proteomes" id="UP000467841"/>
    </source>
</evidence>
<accession>A0A6D2K8F1</accession>
<evidence type="ECO:0000313" key="2">
    <source>
        <dbReference type="EMBL" id="CAA7049335.1"/>
    </source>
</evidence>
<protein>
    <submittedName>
        <fullName evidence="2">Uncharacterized protein</fullName>
    </submittedName>
</protein>
<evidence type="ECO:0000256" key="1">
    <source>
        <dbReference type="SAM" id="Coils"/>
    </source>
</evidence>
<name>A0A6D2K8F1_9BRAS</name>
<keyword evidence="1" id="KW-0175">Coiled coil</keyword>
<reference evidence="2" key="1">
    <citation type="submission" date="2020-01" db="EMBL/GenBank/DDBJ databases">
        <authorList>
            <person name="Mishra B."/>
        </authorList>
    </citation>
    <scope>NUCLEOTIDE SEQUENCE [LARGE SCALE GENOMIC DNA]</scope>
</reference>
<proteinExistence type="predicted"/>
<dbReference type="AlphaFoldDB" id="A0A6D2K8F1"/>
<dbReference type="EMBL" id="CACVBM020001413">
    <property type="protein sequence ID" value="CAA7049335.1"/>
    <property type="molecule type" value="Genomic_DNA"/>
</dbReference>
<dbReference type="OrthoDB" id="60033at2759"/>